<keyword evidence="2" id="KW-1185">Reference proteome</keyword>
<comment type="caution">
    <text evidence="1">The sequence shown here is derived from an EMBL/GenBank/DDBJ whole genome shotgun (WGS) entry which is preliminary data.</text>
</comment>
<accession>M0L888</accession>
<gene>
    <name evidence="1" type="ORF">C446_17429</name>
</gene>
<sequence length="159" mass="18620">MDRELVQEYATCDSLIFVLGNYTDGRKKRLEEFKEIAHASPIQDFEAVLMDELLTNNSHELQGHSKFKVIADHADAIVVVIEDDVGGVTWEQSIIREHKRFFDKTYLLKRTYPWKLDHEKYSWMQDGSLFTLLEDEGRLYEWETVSNYDNGVRSVLEGL</sequence>
<protein>
    <submittedName>
        <fullName evidence="1">Uncharacterized protein</fullName>
    </submittedName>
</protein>
<proteinExistence type="predicted"/>
<evidence type="ECO:0000313" key="2">
    <source>
        <dbReference type="Proteomes" id="UP000011607"/>
    </source>
</evidence>
<dbReference type="InterPro" id="IPR058483">
    <property type="entry name" value="DUF8170"/>
</dbReference>
<dbReference type="AlphaFoldDB" id="M0L888"/>
<dbReference type="Proteomes" id="UP000011607">
    <property type="component" value="Unassembled WGS sequence"/>
</dbReference>
<dbReference type="eggNOG" id="arCOG08150">
    <property type="taxonomic scope" value="Archaea"/>
</dbReference>
<dbReference type="EMBL" id="AOMA01000188">
    <property type="protein sequence ID" value="EMA29298.1"/>
    <property type="molecule type" value="Genomic_DNA"/>
</dbReference>
<dbReference type="Pfam" id="PF26508">
    <property type="entry name" value="DUF8170"/>
    <property type="match status" value="1"/>
</dbReference>
<organism evidence="1 2">
    <name type="scientific">Halobiforma nitratireducens JCM 10879</name>
    <dbReference type="NCBI Taxonomy" id="1227454"/>
    <lineage>
        <taxon>Archaea</taxon>
        <taxon>Methanobacteriati</taxon>
        <taxon>Methanobacteriota</taxon>
        <taxon>Stenosarchaea group</taxon>
        <taxon>Halobacteria</taxon>
        <taxon>Halobacteriales</taxon>
        <taxon>Natrialbaceae</taxon>
        <taxon>Halobiforma</taxon>
    </lineage>
</organism>
<evidence type="ECO:0000313" key="1">
    <source>
        <dbReference type="EMBL" id="EMA29298.1"/>
    </source>
</evidence>
<reference evidence="1 2" key="1">
    <citation type="journal article" date="2014" name="PLoS Genet.">
        <title>Phylogenetically driven sequencing of extremely halophilic archaea reveals strategies for static and dynamic osmo-response.</title>
        <authorList>
            <person name="Becker E.A."/>
            <person name="Seitzer P.M."/>
            <person name="Tritt A."/>
            <person name="Larsen D."/>
            <person name="Krusor M."/>
            <person name="Yao A.I."/>
            <person name="Wu D."/>
            <person name="Madern D."/>
            <person name="Eisen J.A."/>
            <person name="Darling A.E."/>
            <person name="Facciotti M.T."/>
        </authorList>
    </citation>
    <scope>NUCLEOTIDE SEQUENCE [LARGE SCALE GENOMIC DNA]</scope>
    <source>
        <strain evidence="1 2">JCM 10879</strain>
    </source>
</reference>
<name>M0L888_9EURY</name>